<name>A0A6J4N056_9CHLR</name>
<reference evidence="1" key="1">
    <citation type="submission" date="2020-02" db="EMBL/GenBank/DDBJ databases">
        <authorList>
            <person name="Meier V. D."/>
        </authorList>
    </citation>
    <scope>NUCLEOTIDE SEQUENCE</scope>
    <source>
        <strain evidence="1">AVDCRST_MAG93</strain>
    </source>
</reference>
<organism evidence="1">
    <name type="scientific">uncultured Chloroflexia bacterium</name>
    <dbReference type="NCBI Taxonomy" id="1672391"/>
    <lineage>
        <taxon>Bacteria</taxon>
        <taxon>Bacillati</taxon>
        <taxon>Chloroflexota</taxon>
        <taxon>Chloroflexia</taxon>
        <taxon>environmental samples</taxon>
    </lineage>
</organism>
<proteinExistence type="predicted"/>
<gene>
    <name evidence="1" type="ORF">AVDCRST_MAG93-8657</name>
</gene>
<dbReference type="EMBL" id="CADCTR010002914">
    <property type="protein sequence ID" value="CAA9374009.1"/>
    <property type="molecule type" value="Genomic_DNA"/>
</dbReference>
<feature type="non-terminal residue" evidence="1">
    <location>
        <position position="1"/>
    </location>
</feature>
<evidence type="ECO:0000313" key="1">
    <source>
        <dbReference type="EMBL" id="CAA9374009.1"/>
    </source>
</evidence>
<accession>A0A6J4N056</accession>
<sequence length="40" mass="4103">ALSAEPNLSAVRLLTAAGRSNPNVCFRPIADVAAHIMLAA</sequence>
<dbReference type="AlphaFoldDB" id="A0A6J4N056"/>
<protein>
    <submittedName>
        <fullName evidence="1">Uncharacterized protein</fullName>
    </submittedName>
</protein>